<dbReference type="EMBL" id="JAVDTT010000002">
    <property type="protein sequence ID" value="MDR6842129.1"/>
    <property type="molecule type" value="Genomic_DNA"/>
</dbReference>
<organism evidence="2 3">
    <name type="scientific">Pseudoxanthomonas sacheonensis</name>
    <dbReference type="NCBI Taxonomy" id="443615"/>
    <lineage>
        <taxon>Bacteria</taxon>
        <taxon>Pseudomonadati</taxon>
        <taxon>Pseudomonadota</taxon>
        <taxon>Gammaproteobacteria</taxon>
        <taxon>Lysobacterales</taxon>
        <taxon>Lysobacteraceae</taxon>
        <taxon>Pseudoxanthomonas</taxon>
    </lineage>
</organism>
<feature type="domain" description="AB hydrolase-1" evidence="1">
    <location>
        <begin position="25"/>
        <end position="272"/>
    </location>
</feature>
<protein>
    <submittedName>
        <fullName evidence="2">Pimeloyl-ACP methyl ester carboxylesterase</fullName>
    </submittedName>
</protein>
<dbReference type="Pfam" id="PF00561">
    <property type="entry name" value="Abhydrolase_1"/>
    <property type="match status" value="1"/>
</dbReference>
<evidence type="ECO:0000259" key="1">
    <source>
        <dbReference type="Pfam" id="PF00561"/>
    </source>
</evidence>
<dbReference type="Proteomes" id="UP001254759">
    <property type="component" value="Unassembled WGS sequence"/>
</dbReference>
<proteinExistence type="predicted"/>
<dbReference type="Gene3D" id="3.40.50.1820">
    <property type="entry name" value="alpha/beta hydrolase"/>
    <property type="match status" value="1"/>
</dbReference>
<dbReference type="InterPro" id="IPR000073">
    <property type="entry name" value="AB_hydrolase_1"/>
</dbReference>
<gene>
    <name evidence="2" type="ORF">J2W94_002414</name>
</gene>
<dbReference type="RefSeq" id="WP_310093572.1">
    <property type="nucleotide sequence ID" value="NZ_JAVDTT010000002.1"/>
</dbReference>
<reference evidence="2 3" key="1">
    <citation type="submission" date="2023-07" db="EMBL/GenBank/DDBJ databases">
        <title>Sorghum-associated microbial communities from plants grown in Nebraska, USA.</title>
        <authorList>
            <person name="Schachtman D."/>
        </authorList>
    </citation>
    <scope>NUCLEOTIDE SEQUENCE [LARGE SCALE GENOMIC DNA]</scope>
    <source>
        <strain evidence="2 3">BE107</strain>
    </source>
</reference>
<evidence type="ECO:0000313" key="2">
    <source>
        <dbReference type="EMBL" id="MDR6842129.1"/>
    </source>
</evidence>
<dbReference type="InterPro" id="IPR029058">
    <property type="entry name" value="AB_hydrolase_fold"/>
</dbReference>
<dbReference type="SUPFAM" id="SSF53474">
    <property type="entry name" value="alpha/beta-Hydrolases"/>
    <property type="match status" value="1"/>
</dbReference>
<name>A0ABU1RTN5_9GAMM</name>
<evidence type="ECO:0000313" key="3">
    <source>
        <dbReference type="Proteomes" id="UP001254759"/>
    </source>
</evidence>
<dbReference type="PANTHER" id="PTHR43329">
    <property type="entry name" value="EPOXIDE HYDROLASE"/>
    <property type="match status" value="1"/>
</dbReference>
<sequence>MRPIRDDVEVNGIRMHYAMAGRGDPVLLLHGFPGTSSAWRKVIPLLEKTHTVIAPDMRGFGDSGKPADGYDAHTIIADFRALLKHIGVGPVHIVAHGMGAPPALVWAGTYPDEVRTLAYLDQPTITGPCMREVSQFTEEGTVRGGFWWWPFALAPELAEMLFAGHEREMLSWFYRYYCANPRVVDQEYVAETARTFAAPGGARGAMGVYRALFETQMQTEPFIGKRIRVPLLALGGDESFGDRTREMLATVAENVQGCVLSNCGHFISEEKPSELVEHLSEFWRSTVRIDRLLRHRSEGVAAIPIDIPAAAFNPSPSTARATASISG</sequence>
<accession>A0ABU1RTN5</accession>
<comment type="caution">
    <text evidence="2">The sequence shown here is derived from an EMBL/GenBank/DDBJ whole genome shotgun (WGS) entry which is preliminary data.</text>
</comment>
<keyword evidence="3" id="KW-1185">Reference proteome</keyword>